<keyword evidence="3" id="KW-1185">Reference proteome</keyword>
<evidence type="ECO:0000313" key="3">
    <source>
        <dbReference type="Proteomes" id="UP001443914"/>
    </source>
</evidence>
<comment type="caution">
    <text evidence="2">The sequence shown here is derived from an EMBL/GenBank/DDBJ whole genome shotgun (WGS) entry which is preliminary data.</text>
</comment>
<dbReference type="Proteomes" id="UP001443914">
    <property type="component" value="Unassembled WGS sequence"/>
</dbReference>
<organism evidence="2 3">
    <name type="scientific">Saponaria officinalis</name>
    <name type="common">Common soapwort</name>
    <name type="synonym">Lychnis saponaria</name>
    <dbReference type="NCBI Taxonomy" id="3572"/>
    <lineage>
        <taxon>Eukaryota</taxon>
        <taxon>Viridiplantae</taxon>
        <taxon>Streptophyta</taxon>
        <taxon>Embryophyta</taxon>
        <taxon>Tracheophyta</taxon>
        <taxon>Spermatophyta</taxon>
        <taxon>Magnoliopsida</taxon>
        <taxon>eudicotyledons</taxon>
        <taxon>Gunneridae</taxon>
        <taxon>Pentapetalae</taxon>
        <taxon>Caryophyllales</taxon>
        <taxon>Caryophyllaceae</taxon>
        <taxon>Caryophylleae</taxon>
        <taxon>Saponaria</taxon>
    </lineage>
</organism>
<dbReference type="EMBL" id="JBDFQZ010000009">
    <property type="protein sequence ID" value="KAK9690320.1"/>
    <property type="molecule type" value="Genomic_DNA"/>
</dbReference>
<feature type="region of interest" description="Disordered" evidence="1">
    <location>
        <begin position="1"/>
        <end position="24"/>
    </location>
</feature>
<evidence type="ECO:0000256" key="1">
    <source>
        <dbReference type="SAM" id="MobiDB-lite"/>
    </source>
</evidence>
<dbReference type="PANTHER" id="PTHR34835">
    <property type="entry name" value="OS07G0283600 PROTEIN-RELATED"/>
    <property type="match status" value="1"/>
</dbReference>
<gene>
    <name evidence="2" type="ORF">RND81_09G119600</name>
</gene>
<accession>A0AAW1ILW3</accession>
<evidence type="ECO:0000313" key="2">
    <source>
        <dbReference type="EMBL" id="KAK9690320.1"/>
    </source>
</evidence>
<dbReference type="PANTHER" id="PTHR34835:SF90">
    <property type="entry name" value="AMINOTRANSFERASE-LIKE PLANT MOBILE DOMAIN-CONTAINING PROTEIN"/>
    <property type="match status" value="1"/>
</dbReference>
<name>A0AAW1ILW3_SAPOF</name>
<protein>
    <submittedName>
        <fullName evidence="2">Uncharacterized protein</fullName>
    </submittedName>
</protein>
<feature type="compositionally biased region" description="Polar residues" evidence="1">
    <location>
        <begin position="1"/>
        <end position="18"/>
    </location>
</feature>
<dbReference type="AlphaFoldDB" id="A0AAW1ILW3"/>
<reference evidence="2" key="1">
    <citation type="submission" date="2024-03" db="EMBL/GenBank/DDBJ databases">
        <title>WGS assembly of Saponaria officinalis var. Norfolk2.</title>
        <authorList>
            <person name="Jenkins J."/>
            <person name="Shu S."/>
            <person name="Grimwood J."/>
            <person name="Barry K."/>
            <person name="Goodstein D."/>
            <person name="Schmutz J."/>
            <person name="Leebens-Mack J."/>
            <person name="Osbourn A."/>
        </authorList>
    </citation>
    <scope>NUCLEOTIDE SEQUENCE [LARGE SCALE GENOMIC DNA]</scope>
    <source>
        <strain evidence="2">JIC</strain>
    </source>
</reference>
<proteinExistence type="predicted"/>
<sequence length="881" mass="98574">MTKSSDIPSTSHGSSKGQFPTLKTRMTPGAMLGISGNMLSEKQISDIDEIGFKSLLSIQADKVPGQLAYWLVSTFDPFACTLMDGKLEIDEVDIHNATGIPMGTVTVNEASMKDTSDHFVGIRDRWLSQFDPDKPKLLKSELLAKLVSQRDGGDDFKRNFVVYMVSTFLKGIKSTNVSNRILNCLEDISRISSMNWCQFTLDNLCHSVVEWKSKPSSMFSGPIMVLLFIYLDRVIFQRRSVSRAFPTMSTWTPEAISQRVNDEMKLAKSFGKGRVVGRIDKNSMCSHSSAATISHTDTNLDKDAQHGSNPSSTCTIARTTVIALRSLDKSVVNDDAIPDPPSHLASDCDYNVPEPTFTVPGPSAGVPEPLRSVPQHPVEHIMASPPRDISGSTPLMPLPSTPTTVRRRSPRLTTDDVQPHVIVAKRKRQKLREGIDYPSFKLLPSEEDSSSQDSPPVIEIANPLPQQKGYETPGPTSFNPTRDSLAFPKRAIVPSSSFKSPFLQRILPITDDLTQEQKDVADLTFGEIYDGRVVFFDNGLFQLTRSELRTLLSEKVNVAVINIWSQILNHLEKKRSVASHLRLYAAIIPRSFSCEDVVPYSKSMLVFFPFITPNMLLVCVNFQTSMIDVFSASQPSQILFSAHVQLVKNFIKRTMVPKSRYFLDVERFKIQTFSVGIDALPDNFCDNGICLIRFMETYKGRRNFYTTGITNSAKGGVAGAIDRLKVLYCHSIITSEMNVMRSEVIRNARQLGSVDGSLPPDDALLCKDMLLQRVMQRVRNVQKFDYDVAVDTVWMHVTYRGIRSLLAKQPVADMIVDMASIYATLGVQDVAYLPTTVRFLDVAKSQLSIGRQYVKLLYLPRDATALRKVHFHNRTRFCLVF</sequence>